<evidence type="ECO:0000256" key="1">
    <source>
        <dbReference type="SAM" id="MobiDB-lite"/>
    </source>
</evidence>
<dbReference type="AlphaFoldDB" id="A0ABD8A8Q4"/>
<proteinExistence type="predicted"/>
<feature type="compositionally biased region" description="Polar residues" evidence="1">
    <location>
        <begin position="24"/>
        <end position="36"/>
    </location>
</feature>
<sequence length="59" mass="6083">MRCERLCRNGRPARGLSAVEGSQAAGTGTGVSNNGTPVDVTVMLHGVDGSDLIVMNLKL</sequence>
<feature type="region of interest" description="Disordered" evidence="1">
    <location>
        <begin position="13"/>
        <end position="36"/>
    </location>
</feature>
<dbReference type="Proteomes" id="UP001626603">
    <property type="component" value="Chromosome"/>
</dbReference>
<gene>
    <name evidence="2" type="ORF">R6Y95_00895</name>
</gene>
<keyword evidence="3" id="KW-1185">Reference proteome</keyword>
<protein>
    <submittedName>
        <fullName evidence="2">Uncharacterized protein</fullName>
    </submittedName>
</protein>
<name>A0ABD8A8Q4_9EURY</name>
<dbReference type="EMBL" id="CP137641">
    <property type="protein sequence ID" value="WOX55909.1"/>
    <property type="molecule type" value="Genomic_DNA"/>
</dbReference>
<reference evidence="2 3" key="1">
    <citation type="submission" date="2023-10" db="EMBL/GenBank/DDBJ databases">
        <title>The complete genome sequence of Methanoculleus palmolei DSM 4273.</title>
        <authorList>
            <person name="Lai S.-J."/>
            <person name="You Y.-T."/>
            <person name="Chen S.-C."/>
        </authorList>
    </citation>
    <scope>NUCLEOTIDE SEQUENCE [LARGE SCALE GENOMIC DNA]</scope>
    <source>
        <strain evidence="2 3">DSM 4273</strain>
    </source>
</reference>
<accession>A0ABD8A8Q4</accession>
<evidence type="ECO:0000313" key="3">
    <source>
        <dbReference type="Proteomes" id="UP001626603"/>
    </source>
</evidence>
<evidence type="ECO:0000313" key="2">
    <source>
        <dbReference type="EMBL" id="WOX55909.1"/>
    </source>
</evidence>
<organism evidence="2 3">
    <name type="scientific">Methanoculleus palmolei</name>
    <dbReference type="NCBI Taxonomy" id="72612"/>
    <lineage>
        <taxon>Archaea</taxon>
        <taxon>Methanobacteriati</taxon>
        <taxon>Methanobacteriota</taxon>
        <taxon>Stenosarchaea group</taxon>
        <taxon>Methanomicrobia</taxon>
        <taxon>Methanomicrobiales</taxon>
        <taxon>Methanomicrobiaceae</taxon>
        <taxon>Methanoculleus</taxon>
    </lineage>
</organism>